<evidence type="ECO:0000313" key="2">
    <source>
        <dbReference type="Proteomes" id="UP001321047"/>
    </source>
</evidence>
<dbReference type="InterPro" id="IPR049798">
    <property type="entry name" value="LWR_salt"/>
</dbReference>
<dbReference type="AlphaFoldDB" id="A0AAP2ZBM3"/>
<reference evidence="1 2" key="1">
    <citation type="submission" date="2022-09" db="EMBL/GenBank/DDBJ databases">
        <title>Enrichment on poylsaccharides allowed isolation of novel metabolic and taxonomic groups of Haloarchaea.</title>
        <authorList>
            <person name="Sorokin D.Y."/>
            <person name="Elcheninov A.G."/>
            <person name="Khizhniak T.V."/>
            <person name="Kolganova T.V."/>
            <person name="Kublanov I.V."/>
        </authorList>
    </citation>
    <scope>NUCLEOTIDE SEQUENCE [LARGE SCALE GENOMIC DNA]</scope>
    <source>
        <strain evidence="1 2">AArc-curdl1</strain>
    </source>
</reference>
<dbReference type="Pfam" id="PF26423">
    <property type="entry name" value="LWR_salt"/>
    <property type="match status" value="1"/>
</dbReference>
<protein>
    <submittedName>
        <fullName evidence="1">LWR-salt protein</fullName>
    </submittedName>
</protein>
<organism evidence="1 2">
    <name type="scientific">Natronosalvus hydrolyticus</name>
    <dbReference type="NCBI Taxonomy" id="2979988"/>
    <lineage>
        <taxon>Archaea</taxon>
        <taxon>Methanobacteriati</taxon>
        <taxon>Methanobacteriota</taxon>
        <taxon>Stenosarchaea group</taxon>
        <taxon>Halobacteria</taxon>
        <taxon>Halobacteriales</taxon>
        <taxon>Natrialbaceae</taxon>
        <taxon>Natronosalvus</taxon>
    </lineage>
</organism>
<name>A0AAP2ZBM3_9EURY</name>
<proteinExistence type="predicted"/>
<evidence type="ECO:0000313" key="1">
    <source>
        <dbReference type="EMBL" id="MCU4753785.1"/>
    </source>
</evidence>
<accession>A0AAP2ZBM3</accession>
<sequence>MDTSDSSKGTARYKFRVRFHIEPSQPEVSVAPATFETTLYRAADPPGADGWLFFRDHLWRGNLGDETYFRAVAEDALGVPVASISFSELETDQAYLDALRDAMGDQLGTFKSDSVDEAIKKYFGSSIHVVDFDDRGGRYSSQ</sequence>
<dbReference type="RefSeq" id="WP_342810090.1">
    <property type="nucleotide sequence ID" value="NZ_JAOPJZ010000022.1"/>
</dbReference>
<keyword evidence="2" id="KW-1185">Reference proteome</keyword>
<dbReference type="NCBIfam" id="NF033910">
    <property type="entry name" value="LWR_salt"/>
    <property type="match status" value="1"/>
</dbReference>
<dbReference type="EMBL" id="JAOPJZ010000022">
    <property type="protein sequence ID" value="MCU4753785.1"/>
    <property type="molecule type" value="Genomic_DNA"/>
</dbReference>
<gene>
    <name evidence="1" type="primary">lwrS</name>
    <name evidence="1" type="ORF">OB919_17650</name>
</gene>
<comment type="caution">
    <text evidence="1">The sequence shown here is derived from an EMBL/GenBank/DDBJ whole genome shotgun (WGS) entry which is preliminary data.</text>
</comment>
<dbReference type="Proteomes" id="UP001321047">
    <property type="component" value="Unassembled WGS sequence"/>
</dbReference>